<reference evidence="5" key="2">
    <citation type="journal article" date="2019" name="MicrobiologyOpen">
        <title>High-quality draft genome sequence of Gaiella occulta isolated from a 150 meter deep mineral water borehole and comparison with the genome sequences of other deep-branching lineages of the phylum Actinobacteria.</title>
        <authorList>
            <person name="Severino R."/>
            <person name="Froufe H.J.C."/>
            <person name="Barroso C."/>
            <person name="Albuquerque L."/>
            <person name="Lobo-da-Cunha A."/>
            <person name="da Costa M.S."/>
            <person name="Egas C."/>
        </authorList>
    </citation>
    <scope>NUCLEOTIDE SEQUENCE [LARGE SCALE GENOMIC DNA]</scope>
    <source>
        <strain evidence="5">F2-233</strain>
    </source>
</reference>
<keyword evidence="2" id="KW-1133">Transmembrane helix</keyword>
<feature type="transmembrane region" description="Helical" evidence="2">
    <location>
        <begin position="22"/>
        <end position="42"/>
    </location>
</feature>
<protein>
    <submittedName>
        <fullName evidence="4">AhpC/TSA family</fullName>
    </submittedName>
</protein>
<dbReference type="EMBL" id="QQZY01000007">
    <property type="protein sequence ID" value="RDI73660.1"/>
    <property type="molecule type" value="Genomic_DNA"/>
</dbReference>
<dbReference type="GO" id="GO:0016491">
    <property type="term" value="F:oxidoreductase activity"/>
    <property type="evidence" value="ECO:0007669"/>
    <property type="project" value="InterPro"/>
</dbReference>
<accession>A0A7M2YVB3</accession>
<dbReference type="InterPro" id="IPR000866">
    <property type="entry name" value="AhpC/TSA"/>
</dbReference>
<dbReference type="InterPro" id="IPR036249">
    <property type="entry name" value="Thioredoxin-like_sf"/>
</dbReference>
<dbReference type="Pfam" id="PF00578">
    <property type="entry name" value="AhpC-TSA"/>
    <property type="match status" value="1"/>
</dbReference>
<reference evidence="4 5" key="1">
    <citation type="submission" date="2018-07" db="EMBL/GenBank/DDBJ databases">
        <title>High-quality-draft genome sequence of Gaiella occulta.</title>
        <authorList>
            <person name="Severino R."/>
            <person name="Froufe H.J.C."/>
            <person name="Rainey F.A."/>
            <person name="Barroso C."/>
            <person name="Albuquerque L."/>
            <person name="Lobo-Da-Cunha A."/>
            <person name="Da Costa M.S."/>
            <person name="Egas C."/>
        </authorList>
    </citation>
    <scope>NUCLEOTIDE SEQUENCE [LARGE SCALE GENOMIC DNA]</scope>
    <source>
        <strain evidence="4 5">F2-233</strain>
    </source>
</reference>
<gene>
    <name evidence="4" type="ORF">Gocc_2573</name>
</gene>
<evidence type="ECO:0000313" key="5">
    <source>
        <dbReference type="Proteomes" id="UP000254134"/>
    </source>
</evidence>
<dbReference type="Proteomes" id="UP000254134">
    <property type="component" value="Unassembled WGS sequence"/>
</dbReference>
<proteinExistence type="predicted"/>
<keyword evidence="5" id="KW-1185">Reference proteome</keyword>
<comment type="caution">
    <text evidence="4">The sequence shown here is derived from an EMBL/GenBank/DDBJ whole genome shotgun (WGS) entry which is preliminary data.</text>
</comment>
<dbReference type="RefSeq" id="WP_114796982.1">
    <property type="nucleotide sequence ID" value="NZ_QQZY01000007.1"/>
</dbReference>
<evidence type="ECO:0000256" key="1">
    <source>
        <dbReference type="SAM" id="MobiDB-lite"/>
    </source>
</evidence>
<dbReference type="AlphaFoldDB" id="A0A7M2YVB3"/>
<sequence length="205" mass="22319">MSKHPTAPVKDPRRRVGSRSTSWQWIAAGAGVVALLAASFVVPRLFERGAPGATADRPASGPAPSFAERDAVTGDPVSSATLRGRNVLLFFSEGVMCQACFEQIQSLQQRADELERRGLVLVNITTDPPSALRQAAAAYGITTPLISDEDRDMSRAYDVLGQGMHPDTAGHTFVLLDRTGRIRWRNDYQTMFVQPETLLADIPRA</sequence>
<name>A0A7M2YVB3_9ACTN</name>
<keyword evidence="2" id="KW-0812">Transmembrane</keyword>
<dbReference type="SUPFAM" id="SSF52833">
    <property type="entry name" value="Thioredoxin-like"/>
    <property type="match status" value="1"/>
</dbReference>
<dbReference type="GO" id="GO:0016209">
    <property type="term" value="F:antioxidant activity"/>
    <property type="evidence" value="ECO:0007669"/>
    <property type="project" value="InterPro"/>
</dbReference>
<organism evidence="4 5">
    <name type="scientific">Gaiella occulta</name>
    <dbReference type="NCBI Taxonomy" id="1002870"/>
    <lineage>
        <taxon>Bacteria</taxon>
        <taxon>Bacillati</taxon>
        <taxon>Actinomycetota</taxon>
        <taxon>Thermoleophilia</taxon>
        <taxon>Gaiellales</taxon>
        <taxon>Gaiellaceae</taxon>
        <taxon>Gaiella</taxon>
    </lineage>
</organism>
<evidence type="ECO:0000256" key="2">
    <source>
        <dbReference type="SAM" id="Phobius"/>
    </source>
</evidence>
<evidence type="ECO:0000259" key="3">
    <source>
        <dbReference type="PROSITE" id="PS51352"/>
    </source>
</evidence>
<dbReference type="OrthoDB" id="9151585at2"/>
<dbReference type="PROSITE" id="PS51352">
    <property type="entry name" value="THIOREDOXIN_2"/>
    <property type="match status" value="1"/>
</dbReference>
<feature type="domain" description="Thioredoxin" evidence="3">
    <location>
        <begin position="57"/>
        <end position="205"/>
    </location>
</feature>
<evidence type="ECO:0000313" key="4">
    <source>
        <dbReference type="EMBL" id="RDI73660.1"/>
    </source>
</evidence>
<keyword evidence="2" id="KW-0472">Membrane</keyword>
<dbReference type="Gene3D" id="3.40.30.10">
    <property type="entry name" value="Glutaredoxin"/>
    <property type="match status" value="1"/>
</dbReference>
<feature type="region of interest" description="Disordered" evidence="1">
    <location>
        <begin position="51"/>
        <end position="77"/>
    </location>
</feature>
<dbReference type="InterPro" id="IPR013766">
    <property type="entry name" value="Thioredoxin_domain"/>
</dbReference>